<name>A0AA97GW47_9ACTN</name>
<evidence type="ECO:0000313" key="1">
    <source>
        <dbReference type="EMBL" id="WOC12313.1"/>
    </source>
</evidence>
<dbReference type="AlphaFoldDB" id="A0AA97GW47"/>
<sequence>MDGSGLGPAAAGGNAGVLRAAWRRMRHRVDGHPVVADQIGEAAGITLSDGAHLPLAVALVDLDRDHHGLAGQTVHHIIEQRRARGVEHVRHRWRELTEAARRVVERDDRADRDDVGRDTHSRDVQASVPQLHARTGRLVEEYEIGVAAHRACLGDQQCRHVSWRGHLDRYDDLGPRQRGVLAFGE</sequence>
<dbReference type="EMBL" id="CP128986">
    <property type="protein sequence ID" value="WOC12313.1"/>
    <property type="molecule type" value="Genomic_DNA"/>
</dbReference>
<organism evidence="1">
    <name type="scientific">Gordonia sp. MP11Mi</name>
    <dbReference type="NCBI Taxonomy" id="3022769"/>
    <lineage>
        <taxon>Bacteria</taxon>
        <taxon>Bacillati</taxon>
        <taxon>Actinomycetota</taxon>
        <taxon>Actinomycetes</taxon>
        <taxon>Mycobacteriales</taxon>
        <taxon>Gordoniaceae</taxon>
        <taxon>Gordonia</taxon>
    </lineage>
</organism>
<accession>A0AA97GW47</accession>
<proteinExistence type="predicted"/>
<reference evidence="1" key="1">
    <citation type="submission" date="2023-06" db="EMBL/GenBank/DDBJ databases">
        <title>Gordonia sp. nov. and Pseudochrobactrum sp. nov., two species isolated from the burying beetle Nicrophorus vespilloides.</title>
        <authorList>
            <person name="Poehlein A."/>
            <person name="Guzman J."/>
            <person name="Daniel R."/>
            <person name="Vilcinskas A."/>
        </authorList>
    </citation>
    <scope>NUCLEOTIDE SEQUENCE</scope>
    <source>
        <strain evidence="1">MP11Mi</strain>
    </source>
</reference>
<protein>
    <submittedName>
        <fullName evidence="1">Uncharacterized protein</fullName>
    </submittedName>
</protein>
<gene>
    <name evidence="1" type="ORF">MP11Mi_13980</name>
</gene>